<dbReference type="Gene3D" id="2.170.150.40">
    <property type="entry name" value="Domain of unknown function (DUF427)"/>
    <property type="match status" value="1"/>
</dbReference>
<dbReference type="Pfam" id="PF04248">
    <property type="entry name" value="NTP_transf_9"/>
    <property type="match status" value="1"/>
</dbReference>
<protein>
    <submittedName>
        <fullName evidence="2">DUF427 domain-containing protein</fullName>
    </submittedName>
</protein>
<dbReference type="Proteomes" id="UP000731907">
    <property type="component" value="Unassembled WGS sequence"/>
</dbReference>
<reference evidence="2 3" key="1">
    <citation type="submission" date="2021-06" db="EMBL/GenBank/DDBJ databases">
        <title>Rhodobacteraceae bacterium strain HSP-20.</title>
        <authorList>
            <person name="Chen W.-M."/>
        </authorList>
    </citation>
    <scope>NUCLEOTIDE SEQUENCE [LARGE SCALE GENOMIC DNA]</scope>
    <source>
        <strain evidence="2 3">HSP-20</strain>
    </source>
</reference>
<sequence>MSVSIMIRPVPGRYIVRASGAIIGETERALELVEGSRPPVLYVPREDVAMALLDPTDRHSTCPLKGEASYFSVTTPEARLENAVWSYENPVAGAEAIAGHLAFYEDKVRVEPR</sequence>
<feature type="domain" description="DUF427" evidence="1">
    <location>
        <begin position="16"/>
        <end position="105"/>
    </location>
</feature>
<accession>A0ABS6J870</accession>
<dbReference type="PANTHER" id="PTHR34310">
    <property type="entry name" value="DUF427 DOMAIN PROTEIN (AFU_ORTHOLOGUE AFUA_3G02220)"/>
    <property type="match status" value="1"/>
</dbReference>
<dbReference type="InterPro" id="IPR007361">
    <property type="entry name" value="DUF427"/>
</dbReference>
<name>A0ABS6J870_9RHOB</name>
<evidence type="ECO:0000313" key="3">
    <source>
        <dbReference type="Proteomes" id="UP000731907"/>
    </source>
</evidence>
<dbReference type="InterPro" id="IPR038694">
    <property type="entry name" value="DUF427_sf"/>
</dbReference>
<dbReference type="PANTHER" id="PTHR34310:SF9">
    <property type="entry name" value="BLR5716 PROTEIN"/>
    <property type="match status" value="1"/>
</dbReference>
<evidence type="ECO:0000259" key="1">
    <source>
        <dbReference type="Pfam" id="PF04248"/>
    </source>
</evidence>
<keyword evidence="3" id="KW-1185">Reference proteome</keyword>
<evidence type="ECO:0000313" key="2">
    <source>
        <dbReference type="EMBL" id="MBU9699939.1"/>
    </source>
</evidence>
<organism evidence="2 3">
    <name type="scientific">Paragemmobacter amnigenus</name>
    <dbReference type="NCBI Taxonomy" id="2852097"/>
    <lineage>
        <taxon>Bacteria</taxon>
        <taxon>Pseudomonadati</taxon>
        <taxon>Pseudomonadota</taxon>
        <taxon>Alphaproteobacteria</taxon>
        <taxon>Rhodobacterales</taxon>
        <taxon>Paracoccaceae</taxon>
        <taxon>Paragemmobacter</taxon>
    </lineage>
</organism>
<gene>
    <name evidence="2" type="ORF">GU927_019025</name>
</gene>
<dbReference type="EMBL" id="JAAATX020000016">
    <property type="protein sequence ID" value="MBU9699939.1"/>
    <property type="molecule type" value="Genomic_DNA"/>
</dbReference>
<dbReference type="RefSeq" id="WP_161763996.1">
    <property type="nucleotide sequence ID" value="NZ_JAAATX020000016.1"/>
</dbReference>
<comment type="caution">
    <text evidence="2">The sequence shown here is derived from an EMBL/GenBank/DDBJ whole genome shotgun (WGS) entry which is preliminary data.</text>
</comment>
<proteinExistence type="predicted"/>